<dbReference type="InterPro" id="IPR025528">
    <property type="entry name" value="BrnA_antitoxin"/>
</dbReference>
<keyword evidence="2" id="KW-1185">Reference proteome</keyword>
<dbReference type="RefSeq" id="WP_252252901.1">
    <property type="nucleotide sequence ID" value="NZ_CP083438.1"/>
</dbReference>
<evidence type="ECO:0000313" key="2">
    <source>
        <dbReference type="Proteomes" id="UP001056648"/>
    </source>
</evidence>
<sequence length="117" mass="12989">MNRKSKLTMPAADENAAIARGIADDPDAVELTTEQIKRMRPAREALAEVLGERNVEALIKRRGRPALPAAERKVSQTLRLDPDVLQAFKATGDGWQTRINDALRAYAKSHRMLPRGC</sequence>
<reference evidence="1" key="1">
    <citation type="submission" date="2022-06" db="EMBL/GenBank/DDBJ databases">
        <title>Complete genome sequence and characterization of Cupriavidus gilardii QJ1 isolated from contaminating cells.</title>
        <authorList>
            <person name="Qi J."/>
        </authorList>
    </citation>
    <scope>NUCLEOTIDE SEQUENCE</scope>
    <source>
        <strain evidence="1">QJ1</strain>
    </source>
</reference>
<accession>A0ABY4VQ61</accession>
<name>A0ABY4VQ61_9BURK</name>
<proteinExistence type="predicted"/>
<dbReference type="Pfam" id="PF14384">
    <property type="entry name" value="BrnA_antitoxin"/>
    <property type="match status" value="1"/>
</dbReference>
<dbReference type="Proteomes" id="UP001056648">
    <property type="component" value="Chromosome 2"/>
</dbReference>
<protein>
    <submittedName>
        <fullName evidence="1">BrnA antitoxin family protein</fullName>
    </submittedName>
</protein>
<organism evidence="1 2">
    <name type="scientific">Cupriavidus gilardii</name>
    <dbReference type="NCBI Taxonomy" id="82541"/>
    <lineage>
        <taxon>Bacteria</taxon>
        <taxon>Pseudomonadati</taxon>
        <taxon>Pseudomonadota</taxon>
        <taxon>Betaproteobacteria</taxon>
        <taxon>Burkholderiales</taxon>
        <taxon>Burkholderiaceae</taxon>
        <taxon>Cupriavidus</taxon>
    </lineage>
</organism>
<evidence type="ECO:0000313" key="1">
    <source>
        <dbReference type="EMBL" id="USE79389.1"/>
    </source>
</evidence>
<gene>
    <name evidence="1" type="ORF">NDR89_22580</name>
</gene>
<dbReference type="EMBL" id="CP098736">
    <property type="protein sequence ID" value="USE79389.1"/>
    <property type="molecule type" value="Genomic_DNA"/>
</dbReference>